<dbReference type="PANTHER" id="PTHR45527:SF14">
    <property type="entry name" value="PLIPASTATIN SYNTHASE SUBUNIT B"/>
    <property type="match status" value="1"/>
</dbReference>
<dbReference type="Gene3D" id="3.30.300.30">
    <property type="match status" value="3"/>
</dbReference>
<dbReference type="PROSITE" id="PS00012">
    <property type="entry name" value="PHOSPHOPANTETHEINE"/>
    <property type="match status" value="1"/>
</dbReference>
<dbReference type="SUPFAM" id="SSF53474">
    <property type="entry name" value="alpha/beta-Hydrolases"/>
    <property type="match status" value="1"/>
</dbReference>
<dbReference type="CDD" id="cd05930">
    <property type="entry name" value="A_NRPS"/>
    <property type="match status" value="1"/>
</dbReference>
<dbReference type="FunFam" id="1.10.1200.10:FF:000005">
    <property type="entry name" value="Nonribosomal peptide synthetase 1"/>
    <property type="match status" value="2"/>
</dbReference>
<dbReference type="InterPro" id="IPR001242">
    <property type="entry name" value="Condensation_dom"/>
</dbReference>
<feature type="domain" description="Carrier" evidence="6">
    <location>
        <begin position="1044"/>
        <end position="1119"/>
    </location>
</feature>
<dbReference type="Gene3D" id="1.10.1200.10">
    <property type="entry name" value="ACP-like"/>
    <property type="match status" value="2"/>
</dbReference>
<dbReference type="SUPFAM" id="SSF52777">
    <property type="entry name" value="CoA-dependent acyltransferases"/>
    <property type="match status" value="6"/>
</dbReference>
<dbReference type="GO" id="GO:0005829">
    <property type="term" value="C:cytosol"/>
    <property type="evidence" value="ECO:0007669"/>
    <property type="project" value="TreeGrafter"/>
</dbReference>
<dbReference type="InterPro" id="IPR025110">
    <property type="entry name" value="AMP-bd_C"/>
</dbReference>
<keyword evidence="8" id="KW-1185">Reference proteome</keyword>
<proteinExistence type="inferred from homology"/>
<dbReference type="FunFam" id="3.40.50.980:FF:000001">
    <property type="entry name" value="Non-ribosomal peptide synthetase"/>
    <property type="match status" value="3"/>
</dbReference>
<reference evidence="7 8" key="1">
    <citation type="submission" date="2018-11" db="EMBL/GenBank/DDBJ databases">
        <title>Genome sequencing of Lautropia sp. KCOM 2505 (= ChDC F240).</title>
        <authorList>
            <person name="Kook J.-K."/>
            <person name="Park S.-N."/>
            <person name="Lim Y.K."/>
        </authorList>
    </citation>
    <scope>NUCLEOTIDE SEQUENCE [LARGE SCALE GENOMIC DNA]</scope>
    <source>
        <strain evidence="7 8">KCOM 2505</strain>
    </source>
</reference>
<dbReference type="InterPro" id="IPR006162">
    <property type="entry name" value="Ppantetheine_attach_site"/>
</dbReference>
<dbReference type="SUPFAM" id="SSF47336">
    <property type="entry name" value="ACP-like"/>
    <property type="match status" value="3"/>
</dbReference>
<dbReference type="Gene3D" id="3.40.50.980">
    <property type="match status" value="4"/>
</dbReference>
<dbReference type="FunFam" id="3.40.50.980:FF:000002">
    <property type="entry name" value="Enterobactin synthetase component F"/>
    <property type="match status" value="1"/>
</dbReference>
<dbReference type="InterPro" id="IPR020845">
    <property type="entry name" value="AMP-binding_CS"/>
</dbReference>
<comment type="similarity">
    <text evidence="2">Belongs to the ATP-dependent AMP-binding enzyme family.</text>
</comment>
<dbReference type="Gene3D" id="2.30.38.10">
    <property type="entry name" value="Luciferase, Domain 3"/>
    <property type="match status" value="2"/>
</dbReference>
<dbReference type="PROSITE" id="PS00455">
    <property type="entry name" value="AMP_BINDING"/>
    <property type="match status" value="3"/>
</dbReference>
<evidence type="ECO:0000256" key="2">
    <source>
        <dbReference type="ARBA" id="ARBA00006432"/>
    </source>
</evidence>
<dbReference type="PROSITE" id="PS50075">
    <property type="entry name" value="CARRIER"/>
    <property type="match status" value="3"/>
</dbReference>
<dbReference type="Gene3D" id="3.30.559.30">
    <property type="entry name" value="Nonribosomal peptide synthetase, condensation domain"/>
    <property type="match status" value="3"/>
</dbReference>
<dbReference type="GO" id="GO:0044550">
    <property type="term" value="P:secondary metabolite biosynthetic process"/>
    <property type="evidence" value="ECO:0007669"/>
    <property type="project" value="UniProtKB-ARBA"/>
</dbReference>
<dbReference type="OrthoDB" id="6297021at2"/>
<dbReference type="FunFam" id="3.40.50.12780:FF:000012">
    <property type="entry name" value="Non-ribosomal peptide synthetase"/>
    <property type="match status" value="3"/>
</dbReference>
<evidence type="ECO:0000313" key="8">
    <source>
        <dbReference type="Proteomes" id="UP000270261"/>
    </source>
</evidence>
<name>A0A3R8MS52_9BURK</name>
<dbReference type="CDD" id="cd19544">
    <property type="entry name" value="E-C_NRPS"/>
    <property type="match status" value="1"/>
</dbReference>
<comment type="caution">
    <text evidence="7">The sequence shown here is derived from an EMBL/GenBank/DDBJ whole genome shotgun (WGS) entry which is preliminary data.</text>
</comment>
<gene>
    <name evidence="7" type="ORF">EHV23_03140</name>
</gene>
<dbReference type="Gene3D" id="3.40.50.1820">
    <property type="entry name" value="alpha/beta hydrolase"/>
    <property type="match status" value="2"/>
</dbReference>
<keyword evidence="4" id="KW-0597">Phosphoprotein</keyword>
<dbReference type="FunFam" id="2.30.38.10:FF:000001">
    <property type="entry name" value="Non-ribosomal peptide synthetase PvdI"/>
    <property type="match status" value="3"/>
</dbReference>
<evidence type="ECO:0000259" key="6">
    <source>
        <dbReference type="PROSITE" id="PS50075"/>
    </source>
</evidence>
<evidence type="ECO:0000256" key="5">
    <source>
        <dbReference type="SAM" id="MobiDB-lite"/>
    </source>
</evidence>
<dbReference type="SUPFAM" id="SSF56801">
    <property type="entry name" value="Acetyl-CoA synthetase-like"/>
    <property type="match status" value="3"/>
</dbReference>
<dbReference type="SMART" id="SM00823">
    <property type="entry name" value="PKS_PP"/>
    <property type="match status" value="3"/>
</dbReference>
<dbReference type="GO" id="GO:0072330">
    <property type="term" value="P:monocarboxylic acid biosynthetic process"/>
    <property type="evidence" value="ECO:0007669"/>
    <property type="project" value="UniProtKB-ARBA"/>
</dbReference>
<accession>A0A3R8MS52</accession>
<dbReference type="CDD" id="cd12117">
    <property type="entry name" value="A_NRPS_Srf_like"/>
    <property type="match status" value="1"/>
</dbReference>
<dbReference type="NCBIfam" id="TIGR01733">
    <property type="entry name" value="AA-adenyl-dom"/>
    <property type="match status" value="3"/>
</dbReference>
<dbReference type="InterPro" id="IPR001031">
    <property type="entry name" value="Thioesterase"/>
</dbReference>
<keyword evidence="3" id="KW-0596">Phosphopantetheine</keyword>
<sequence>MTRKTASDISGAHSSNGISGPQPLTSVQMGVWMDQMRSPDCPSYNVGMAVNVDGPVDQNLFVRALEEVSHRHSALRLVFGSRDGVPWQRILGRIEVPFRSLDLRQSISPESEAKQLIQEAMDRVFPLDGGLMWACMLIRTGVRRYVWSARFHHLICDGVSGANFFMDLSQTYTNLWKGGADERDVFPSFDMYWGTDRDYLVSLRADRDRNFWKERFRTLPPVLFPSQRTLGKEPESRGSGLHAWILSRERYSIIENYARRHDVSVNGFFLALLACYFYRTTCASDMVIGVPVHNRSGKRHRQVMGMFASVVPVRFGVEGQWRFSDLIRRAGNELRRNYRHQRLPVSEINRCVSLDYSVRPSLYDVVLAFDQFQAEAPLGDVVTRWTKVRHGHEQMPLVISVNDFYDNEDVVVDFAYNSDYLKDEDVRNMVNRIDLMLDCVLTLDEVLIDSVPIMNSDEWNKVIFRFNETEMDYSKDALIHELFERQGEHTPETVAVQYEGKSMTYAQLNTRANQLAYRLLSLKDTSGEMLVSPDTRVAISVERSPEMVVGLLGILKAGAAYVSVDPAYPAERIEYMLRDSQARVLLTQRRLLEYLSTPARAVGTGIEELVLLDEESTYVDQPEQNIGREETGQTSSNLAYVIYTSGSTGLPKGVMVEHRQLDNLLLAIQRAYGLTERDRVLQFVSMSFDVAAQEIFSTLTSGATLVLRNEDCIGDSVSFWRACRAWGITVAHLPAAFWHRLAYEVPEELPEALRLIALGGERLDPAALSHWFERQGERVVLLNEYGPTEATVTATTHVVQPQEMARAPIGRPLANVRIYVLDDHGWPAPVGVQGEICIGGEGVARGYLNRPELSGERFVKDPFSEKPGARMYRTGDLGYWQTDGVLQFAGRNDDQVKIRGFRVELGEIEARLGELARVREAVVVALEDQPGDRRLVAYWTARGTEPSDRSALLDAVEHTEGVLPKEGDPRDAVSHDEEARQKADVRQKELEQLRDHLRAELPEYMVPSVFVKLEEMPLTPNGKVDRKALPAPDADALTAHAYEAPQGPVEEVLAGIWQELLGVERVGRNDSFFDLGGHSLLAVQLIGRMRRDMGQEVQLGEIFDAPTLTGVAGRLQRVDEVQTTPIERADRAKDLPLSWAQQRLWFLEQLEDLGSAYHIPAVLRLQGELDRKALQRTLDTIVARHEALRTVFERNADGEPVQRILPVRPFELQYRDLSQLAGAEKEQVKDALIDETLHRPFDLTRDALVRASLAKLGDQDHVLSLCMHHIVSDGWSMGVLTRELAALYEAFSQGRDNPLPDLPIQYADYAQWQRQWLIGEQLQTQTAYWKEELTGAQTLLELPTDRPRPPVQSYAGSVVPLELDKHITEELNTLARRHGATLFMVLQAGFAVLMGRLSGQDDVVIGTPVANRRRSELEGLIGFFVNTLALRTRLDAQATVSELLSQVKERMLAGFGHQDVPFEQVVEVVSPERSMGHSPLFQVALTLQNASGDVLKLPGLKLTEQDFRHESTHFDLMLSVEEVQGRLRGVLEYRTDIFDRETVERWLGCWKLLLQSMAANDEQRIGELSWVSEVEREQVIREFNATEASYPKDALIHELFEHQAQRTPDAVAVQYENKTLTYAELNTRANQLAHQLRSLKDASGTTIMGPDVLVAISVERSLEMVVGLLGILKAGAAYVPVDPAYPAERMRYILEDSKPVALLTHSLIPPSLREQLKDVIAGLPLIELDESSEIWQRSTKVNLPSALVGVQPSHLAYVIYTSGSTGLPKGVMVEHQNVVRLFSATQEWFHFDGHDVWTLFHSFAFDFSVWEIWGALLHGGRLVVVPYLMSRSPNAFYELLRNENVTVLNQTPSAFRLLMTAQDMAAGAGHRLRVVIFGGEVLEPSMLAPWYGREQNQNTQLVNMYGITETTVHVTYRALCIEDLNKRGSSPIGVHIPDMKIYVLDVDRKPVPIGVKGELYVGGPGVARGYLNRVELTAERFMDDPFSDDPNARMYRTGDLGKWRADGQIEYLGRNDFQIKIRGLRIELGEIETRLAELPEVRDAVVLAREDQPGDKRLVAYWTARPEEAGAMSGTSGHEAEAGDDEDRRQQPDVERLRNYLRAELPSYMVPSAFVKLEAMPLTPHGKVDRKALPAPGVDAMIAHVYEVPQGPVEEVLAGIWQELLGVERVGRNDSFFDLGGHSLLIVSMVEKLRQAGLKAEIRQVFQAGSLADLAAEIRGQEVDTWQAPANLIPQACTHITSEMLPLVALDQAQIDRIAETVPGGMANIQDIYPLAPLQEGVLFYHRFHRDNDPYVLSAIVSFASMAQFERFAWAMNRVVARHDVLRTAILWEGLPQAVQVVYRHAELMTEPLEVAAESDELQSIRAYLDEAPLSMNLAEPPLLSFRPVRMISRQTDEDGQCHAVLMFHHVVLDHVSMDVMLEEVARILEGEEDELLQSIPYRGFVAHSLDRQRDAEAETFFWQMLGDVDEPTAPFGMMDVHGDGAAIREEELLLDSGLSQRIRTCVRMLGMSAAILFHVAYALVLARCASRDDVVFGSVLSGRMGSVAGADRMLGMFINTLPVRLKMQGTSVIEAMRETQSMLVGLLKYEQTALALAQRCSGVASGAALFSAVLNFRHSQGTNDLTSRSGIEVVEPKERTNYPFVVSVDDLGAGGFALIAQTDARVVEPERVLGYLSCAVLGVVQALEAEPKRALLQLEILSQSEKEQLVHGFNATAAEYPKEALIHDLFEQQAERTPQALAAQYEGQSLTYAQLNTKANQLAHWLLDHGVGRGQNVAIVAPRGIEMLLAQLATLKAGGTYVPVDPEFPQERRRFMLEDCQAKVVLFDGATAQEADATTSGQESQWLELGRAMKVVAGLSADNPAVPKAECSEVAYVMYTSGSTGKPKGVMTPHHGVNRLVFSNGYADVTPEDVFVHFSNPTFDGSTFEVWGALLNGARVVIVPQDTVLDPVRFGRLLLDEGVTAMYITIGLFHQYADALAEPLSRLKYLLTGGDVIEPNTIRRVLQYGAPKNFMAAYGPTETTTFATTCRLNGLIDESCQRIPLGKPIGNTQIYILDGHGQLVPVGVTGEIYIGGDGVALGYLNRPDLTAERFIPNPFSDEPNARMYRSGDLGYWREDGLIEFVGRNDFQVKIRGFRIELGEIEARLGELPQVKEVVVLAREDHPGDKRLVAYWTAHEALPEEALPDVERLRDHLKAELPEYMVPSAFMRLETMPLNTSGKVDRKALPAPDVDSLITHMYEAPQGPVEEVLAGIWQELLGVERVGRHDNFFDLGGHSLLVMSLLSRMKERGLYCSVAQVFRFPTIAQQEHFLLDESQVPTGGDCLVPMRPGGSEDAVPLFLIHEVSGTVMAYVPMVSLLAGDFPVYGFHAMNFDLEGKEFLSVKNMASSYIEAIRKVRPSGPYRLFGWSAGGLIAYEIGRQLIEIGEDIDFIIMIDTYVHCSFGLKSSDVDFKGSAVRFIDRIMNIDRSDFKRMMNMGSVEEVIDEYYKINGGDAVSRDDLIRRVNVEHRITKSVFDYRPKAIDGDVYFFLAPEVTQDMLDVSGLNRKQAEYVRGWEFMKEQGPTVISIGGNHDSIMQPPHLQKVVDMVGNIIRRKS</sequence>
<dbReference type="Pfam" id="PF00668">
    <property type="entry name" value="Condensation"/>
    <property type="match status" value="3"/>
</dbReference>
<dbReference type="InterPro" id="IPR000873">
    <property type="entry name" value="AMP-dep_synth/lig_dom"/>
</dbReference>
<dbReference type="Pfam" id="PF13193">
    <property type="entry name" value="AMP-binding_C"/>
    <property type="match status" value="2"/>
</dbReference>
<dbReference type="InterPro" id="IPR010071">
    <property type="entry name" value="AA_adenyl_dom"/>
</dbReference>
<feature type="region of interest" description="Disordered" evidence="5">
    <location>
        <begin position="1"/>
        <end position="24"/>
    </location>
</feature>
<dbReference type="FunFam" id="1.10.1200.10:FF:000016">
    <property type="entry name" value="Non-ribosomal peptide synthase"/>
    <property type="match status" value="1"/>
</dbReference>
<dbReference type="RefSeq" id="WP_125094677.1">
    <property type="nucleotide sequence ID" value="NZ_RRUE01000001.1"/>
</dbReference>
<dbReference type="Pfam" id="PF00975">
    <property type="entry name" value="Thioesterase"/>
    <property type="match status" value="1"/>
</dbReference>
<feature type="compositionally biased region" description="Basic and acidic residues" evidence="5">
    <location>
        <begin position="2078"/>
        <end position="2092"/>
    </location>
</feature>
<dbReference type="Gene3D" id="3.40.50.12780">
    <property type="entry name" value="N-terminal domain of ligase-like"/>
    <property type="match status" value="1"/>
</dbReference>
<dbReference type="CDD" id="cd19531">
    <property type="entry name" value="LCL_NRPS-like"/>
    <property type="match status" value="1"/>
</dbReference>
<dbReference type="GO" id="GO:0031177">
    <property type="term" value="F:phosphopantetheine binding"/>
    <property type="evidence" value="ECO:0007669"/>
    <property type="project" value="InterPro"/>
</dbReference>
<dbReference type="Pfam" id="PF00550">
    <property type="entry name" value="PP-binding"/>
    <property type="match status" value="3"/>
</dbReference>
<feature type="compositionally biased region" description="Polar residues" evidence="5">
    <location>
        <begin position="12"/>
        <end position="24"/>
    </location>
</feature>
<dbReference type="PANTHER" id="PTHR45527">
    <property type="entry name" value="NONRIBOSOMAL PEPTIDE SYNTHETASE"/>
    <property type="match status" value="1"/>
</dbReference>
<dbReference type="Proteomes" id="UP000270261">
    <property type="component" value="Unassembled WGS sequence"/>
</dbReference>
<dbReference type="EMBL" id="RRUE01000001">
    <property type="protein sequence ID" value="RRN45247.1"/>
    <property type="molecule type" value="Genomic_DNA"/>
</dbReference>
<evidence type="ECO:0000256" key="4">
    <source>
        <dbReference type="ARBA" id="ARBA00022553"/>
    </source>
</evidence>
<dbReference type="NCBIfam" id="NF003417">
    <property type="entry name" value="PRK04813.1"/>
    <property type="match status" value="4"/>
</dbReference>
<dbReference type="FunFam" id="3.30.559.10:FF:000012">
    <property type="entry name" value="Non-ribosomal peptide synthetase"/>
    <property type="match status" value="1"/>
</dbReference>
<dbReference type="Pfam" id="PF00501">
    <property type="entry name" value="AMP-binding"/>
    <property type="match status" value="3"/>
</dbReference>
<dbReference type="FunFam" id="3.30.300.30:FF:000010">
    <property type="entry name" value="Enterobactin synthetase component F"/>
    <property type="match status" value="2"/>
</dbReference>
<dbReference type="InterPro" id="IPR020806">
    <property type="entry name" value="PKS_PP-bd"/>
</dbReference>
<dbReference type="InterPro" id="IPR036736">
    <property type="entry name" value="ACP-like_sf"/>
</dbReference>
<organism evidence="7 8">
    <name type="scientific">Lautropia dentalis</name>
    <dbReference type="NCBI Taxonomy" id="2490857"/>
    <lineage>
        <taxon>Bacteria</taxon>
        <taxon>Pseudomonadati</taxon>
        <taxon>Pseudomonadota</taxon>
        <taxon>Betaproteobacteria</taxon>
        <taxon>Burkholderiales</taxon>
        <taxon>Burkholderiaceae</taxon>
        <taxon>Lautropia</taxon>
    </lineage>
</organism>
<evidence type="ECO:0000256" key="3">
    <source>
        <dbReference type="ARBA" id="ARBA00022450"/>
    </source>
</evidence>
<dbReference type="CDD" id="cd17643">
    <property type="entry name" value="A_NRPS_Cytc1-like"/>
    <property type="match status" value="1"/>
</dbReference>
<dbReference type="GO" id="GO:0043041">
    <property type="term" value="P:amino acid activation for nonribosomal peptide biosynthetic process"/>
    <property type="evidence" value="ECO:0007669"/>
    <property type="project" value="TreeGrafter"/>
</dbReference>
<evidence type="ECO:0000256" key="1">
    <source>
        <dbReference type="ARBA" id="ARBA00001957"/>
    </source>
</evidence>
<feature type="region of interest" description="Disordered" evidence="5">
    <location>
        <begin position="962"/>
        <end position="986"/>
    </location>
</feature>
<dbReference type="Gene3D" id="3.30.559.10">
    <property type="entry name" value="Chloramphenicol acetyltransferase-like domain"/>
    <property type="match status" value="3"/>
</dbReference>
<feature type="region of interest" description="Disordered" evidence="5">
    <location>
        <begin position="2069"/>
        <end position="2092"/>
    </location>
</feature>
<comment type="cofactor">
    <cofactor evidence="1">
        <name>pantetheine 4'-phosphate</name>
        <dbReference type="ChEBI" id="CHEBI:47942"/>
    </cofactor>
</comment>
<dbReference type="GO" id="GO:0003824">
    <property type="term" value="F:catalytic activity"/>
    <property type="evidence" value="ECO:0007669"/>
    <property type="project" value="InterPro"/>
</dbReference>
<dbReference type="InterPro" id="IPR009081">
    <property type="entry name" value="PP-bd_ACP"/>
</dbReference>
<protein>
    <submittedName>
        <fullName evidence="7">Amino acid adenylation domain-containing protein</fullName>
    </submittedName>
</protein>
<feature type="domain" description="Carrier" evidence="6">
    <location>
        <begin position="3244"/>
        <end position="3318"/>
    </location>
</feature>
<dbReference type="InterPro" id="IPR042099">
    <property type="entry name" value="ANL_N_sf"/>
</dbReference>
<dbReference type="InterPro" id="IPR045851">
    <property type="entry name" value="AMP-bd_C_sf"/>
</dbReference>
<dbReference type="InterPro" id="IPR029058">
    <property type="entry name" value="AB_hydrolase_fold"/>
</dbReference>
<feature type="domain" description="Carrier" evidence="6">
    <location>
        <begin position="2148"/>
        <end position="2222"/>
    </location>
</feature>
<evidence type="ECO:0000313" key="7">
    <source>
        <dbReference type="EMBL" id="RRN45247.1"/>
    </source>
</evidence>
<dbReference type="InterPro" id="IPR023213">
    <property type="entry name" value="CAT-like_dom_sf"/>
</dbReference>